<proteinExistence type="predicted"/>
<gene>
    <name evidence="2" type="ORF">Gxy13693_087_004</name>
</gene>
<reference evidence="2 3" key="1">
    <citation type="submission" date="2012-11" db="EMBL/GenBank/DDBJ databases">
        <title>Whole genome sequence of Gluconacetobacter xylinus NBRC 13693.</title>
        <authorList>
            <person name="Azuma Y."/>
            <person name="Higashiura N."/>
            <person name="Hirakawa H."/>
            <person name="Matsushita K."/>
        </authorList>
    </citation>
    <scope>NUCLEOTIDE SEQUENCE [LARGE SCALE GENOMIC DNA]</scope>
    <source>
        <strain evidence="2 3">NBRC 13693</strain>
    </source>
</reference>
<dbReference type="EMBL" id="BANJ01000087">
    <property type="protein sequence ID" value="GAO01022.1"/>
    <property type="molecule type" value="Genomic_DNA"/>
</dbReference>
<dbReference type="Proteomes" id="UP000032683">
    <property type="component" value="Unassembled WGS sequence"/>
</dbReference>
<name>A0A0D6QDU5_KOMXY</name>
<protein>
    <submittedName>
        <fullName evidence="2">Uncharacterized protein</fullName>
    </submittedName>
</protein>
<feature type="region of interest" description="Disordered" evidence="1">
    <location>
        <begin position="162"/>
        <end position="184"/>
    </location>
</feature>
<comment type="caution">
    <text evidence="2">The sequence shown here is derived from an EMBL/GenBank/DDBJ whole genome shotgun (WGS) entry which is preliminary data.</text>
</comment>
<sequence>MFHQEWKNVLDSHKNLMSAFGAEDRDRTIVALMECLKSNRPCDNLALISMYMNNEIEKPSRYNQEKIEKLCTNEKDESIKKSCHNLVEYKDYKESIEDVKKSVYSYKLEVYYFLDKYEYFTIIYIFVSLFAGARLAKSIIEVLPRDKKITEFFSLSSCAKLRKQSQASHSPPDASGKTHQGKSG</sequence>
<evidence type="ECO:0000256" key="1">
    <source>
        <dbReference type="SAM" id="MobiDB-lite"/>
    </source>
</evidence>
<evidence type="ECO:0000313" key="2">
    <source>
        <dbReference type="EMBL" id="GAO01022.1"/>
    </source>
</evidence>
<dbReference type="AlphaFoldDB" id="A0A0D6QDU5"/>
<accession>A0A0D6QDU5</accession>
<organism evidence="2 3">
    <name type="scientific">Komagataeibacter xylinus NBRC 13693</name>
    <dbReference type="NCBI Taxonomy" id="1234668"/>
    <lineage>
        <taxon>Bacteria</taxon>
        <taxon>Pseudomonadati</taxon>
        <taxon>Pseudomonadota</taxon>
        <taxon>Alphaproteobacteria</taxon>
        <taxon>Acetobacterales</taxon>
        <taxon>Acetobacteraceae</taxon>
        <taxon>Komagataeibacter</taxon>
    </lineage>
</organism>
<evidence type="ECO:0000313" key="3">
    <source>
        <dbReference type="Proteomes" id="UP000032683"/>
    </source>
</evidence>